<gene>
    <name evidence="8" type="ORF">AA314_08559</name>
    <name evidence="9" type="ORF">ATI61_105103</name>
</gene>
<reference evidence="8 10" key="1">
    <citation type="submission" date="2015-05" db="EMBL/GenBank/DDBJ databases">
        <title>Genome assembly of Archangium gephyra DSM 2261.</title>
        <authorList>
            <person name="Sharma G."/>
            <person name="Subramanian S."/>
        </authorList>
    </citation>
    <scope>NUCLEOTIDE SEQUENCE [LARGE SCALE GENOMIC DNA]</scope>
    <source>
        <strain evidence="8 10">DSM 2261</strain>
    </source>
</reference>
<keyword evidence="4 6" id="KW-1133">Transmembrane helix</keyword>
<dbReference type="PANTHER" id="PTHR42920">
    <property type="entry name" value="OS03G0707200 PROTEIN-RELATED"/>
    <property type="match status" value="1"/>
</dbReference>
<feature type="transmembrane region" description="Helical" evidence="6">
    <location>
        <begin position="252"/>
        <end position="271"/>
    </location>
</feature>
<feature type="transmembrane region" description="Helical" evidence="6">
    <location>
        <begin position="194"/>
        <end position="214"/>
    </location>
</feature>
<feature type="transmembrane region" description="Helical" evidence="6">
    <location>
        <begin position="110"/>
        <end position="128"/>
    </location>
</feature>
<keyword evidence="3 6" id="KW-0812">Transmembrane</keyword>
<evidence type="ECO:0000256" key="3">
    <source>
        <dbReference type="ARBA" id="ARBA00022692"/>
    </source>
</evidence>
<dbReference type="EMBL" id="QUMU01000005">
    <property type="protein sequence ID" value="REG31779.1"/>
    <property type="molecule type" value="Genomic_DNA"/>
</dbReference>
<dbReference type="InterPro" id="IPR000620">
    <property type="entry name" value="EamA_dom"/>
</dbReference>
<evidence type="ECO:0000259" key="7">
    <source>
        <dbReference type="Pfam" id="PF00892"/>
    </source>
</evidence>
<dbReference type="Pfam" id="PF00892">
    <property type="entry name" value="EamA"/>
    <property type="match status" value="2"/>
</dbReference>
<keyword evidence="11" id="KW-1185">Reference proteome</keyword>
<feature type="transmembrane region" description="Helical" evidence="6">
    <location>
        <begin position="135"/>
        <end position="152"/>
    </location>
</feature>
<feature type="domain" description="EamA" evidence="7">
    <location>
        <begin position="164"/>
        <end position="295"/>
    </location>
</feature>
<feature type="transmembrane region" description="Helical" evidence="6">
    <location>
        <begin position="84"/>
        <end position="104"/>
    </location>
</feature>
<keyword evidence="2" id="KW-1003">Cell membrane</keyword>
<dbReference type="RefSeq" id="WP_082175637.1">
    <property type="nucleotide sequence ID" value="NZ_CP011509.1"/>
</dbReference>
<name>A0AAC8QFU3_9BACT</name>
<feature type="domain" description="EamA" evidence="7">
    <location>
        <begin position="29"/>
        <end position="148"/>
    </location>
</feature>
<proteinExistence type="predicted"/>
<dbReference type="SUPFAM" id="SSF103481">
    <property type="entry name" value="Multidrug resistance efflux transporter EmrE"/>
    <property type="match status" value="2"/>
</dbReference>
<evidence type="ECO:0000256" key="2">
    <source>
        <dbReference type="ARBA" id="ARBA00022475"/>
    </source>
</evidence>
<feature type="transmembrane region" description="Helical" evidence="6">
    <location>
        <begin position="283"/>
        <end position="303"/>
    </location>
</feature>
<accession>A0AAC8QFU3</accession>
<feature type="transmembrane region" description="Helical" evidence="6">
    <location>
        <begin position="53"/>
        <end position="72"/>
    </location>
</feature>
<dbReference type="GO" id="GO:0005886">
    <property type="term" value="C:plasma membrane"/>
    <property type="evidence" value="ECO:0007669"/>
    <property type="project" value="UniProtKB-SubCell"/>
</dbReference>
<organism evidence="8 10">
    <name type="scientific">Archangium gephyra</name>
    <dbReference type="NCBI Taxonomy" id="48"/>
    <lineage>
        <taxon>Bacteria</taxon>
        <taxon>Pseudomonadati</taxon>
        <taxon>Myxococcota</taxon>
        <taxon>Myxococcia</taxon>
        <taxon>Myxococcales</taxon>
        <taxon>Cystobacterineae</taxon>
        <taxon>Archangiaceae</taxon>
        <taxon>Archangium</taxon>
    </lineage>
</organism>
<evidence type="ECO:0000313" key="11">
    <source>
        <dbReference type="Proteomes" id="UP000256345"/>
    </source>
</evidence>
<dbReference type="KEGG" id="age:AA314_08559"/>
<feature type="transmembrane region" description="Helical" evidence="6">
    <location>
        <begin position="28"/>
        <end position="47"/>
    </location>
</feature>
<dbReference type="Proteomes" id="UP000256345">
    <property type="component" value="Unassembled WGS sequence"/>
</dbReference>
<evidence type="ECO:0000313" key="9">
    <source>
        <dbReference type="EMBL" id="REG31779.1"/>
    </source>
</evidence>
<dbReference type="InterPro" id="IPR037185">
    <property type="entry name" value="EmrE-like"/>
</dbReference>
<evidence type="ECO:0000313" key="8">
    <source>
        <dbReference type="EMBL" id="AKJ06933.1"/>
    </source>
</evidence>
<dbReference type="EMBL" id="CP011509">
    <property type="protein sequence ID" value="AKJ06933.1"/>
    <property type="molecule type" value="Genomic_DNA"/>
</dbReference>
<feature type="transmembrane region" description="Helical" evidence="6">
    <location>
        <begin position="164"/>
        <end position="182"/>
    </location>
</feature>
<evidence type="ECO:0000256" key="1">
    <source>
        <dbReference type="ARBA" id="ARBA00004651"/>
    </source>
</evidence>
<dbReference type="AlphaFoldDB" id="A0AAC8QFU3"/>
<evidence type="ECO:0000256" key="5">
    <source>
        <dbReference type="ARBA" id="ARBA00023136"/>
    </source>
</evidence>
<evidence type="ECO:0000256" key="4">
    <source>
        <dbReference type="ARBA" id="ARBA00022989"/>
    </source>
</evidence>
<reference evidence="9 11" key="2">
    <citation type="submission" date="2018-08" db="EMBL/GenBank/DDBJ databases">
        <title>Genomic Encyclopedia of Archaeal and Bacterial Type Strains, Phase II (KMG-II): from individual species to whole genera.</title>
        <authorList>
            <person name="Goeker M."/>
        </authorList>
    </citation>
    <scope>NUCLEOTIDE SEQUENCE [LARGE SCALE GENOMIC DNA]</scope>
    <source>
        <strain evidence="9 11">DSM 2261</strain>
    </source>
</reference>
<evidence type="ECO:0000313" key="10">
    <source>
        <dbReference type="Proteomes" id="UP000035579"/>
    </source>
</evidence>
<dbReference type="Proteomes" id="UP000035579">
    <property type="component" value="Chromosome"/>
</dbReference>
<sequence>MSSTPAPTQTTGIPSHTEARVRLQADGALALITAFWGITFVVVKGALSHGDPFSFLALRFSIGALALTAVARRELLVPQTLRRGLLMGVFLFLGFALQTVGLVSTTPSRSAFITGLYVVLVPVLGLALFRRVPRLSSWVGVVLAAVGMRYLTGAELDAGQGLSRGDWLTLGCALAYAFHILLTERYAPKSGVVALVGVQLWVVSLLSLLCLPFAGARVEWTPSFVGAAAFCGLFASALAICIQTWAQARTTAVRVALICSMEPVFAGVYSVALGYETLGPREWVGGGLIVLGVLVAELGGHLWDKVRARTAPRLPDAPASE</sequence>
<protein>
    <submittedName>
        <fullName evidence="9">Drug/metabolite transporter (DMT)-like permease</fullName>
    </submittedName>
    <submittedName>
        <fullName evidence="8">Permease of the drug/metabolite transporter</fullName>
    </submittedName>
</protein>
<dbReference type="PANTHER" id="PTHR42920:SF5">
    <property type="entry name" value="EAMA DOMAIN-CONTAINING PROTEIN"/>
    <property type="match status" value="1"/>
</dbReference>
<comment type="subcellular location">
    <subcellularLocation>
        <location evidence="1">Cell membrane</location>
        <topology evidence="1">Multi-pass membrane protein</topology>
    </subcellularLocation>
</comment>
<dbReference type="InterPro" id="IPR051258">
    <property type="entry name" value="Diverse_Substrate_Transporter"/>
</dbReference>
<feature type="transmembrane region" description="Helical" evidence="6">
    <location>
        <begin position="220"/>
        <end position="240"/>
    </location>
</feature>
<evidence type="ECO:0000256" key="6">
    <source>
        <dbReference type="SAM" id="Phobius"/>
    </source>
</evidence>
<keyword evidence="5 6" id="KW-0472">Membrane</keyword>